<comment type="caution">
    <text evidence="2">The sequence shown here is derived from an EMBL/GenBank/DDBJ whole genome shotgun (WGS) entry which is preliminary data.</text>
</comment>
<dbReference type="InterPro" id="IPR001646">
    <property type="entry name" value="5peptide_repeat"/>
</dbReference>
<accession>A0A5B2XKH8</accession>
<evidence type="ECO:0000313" key="2">
    <source>
        <dbReference type="EMBL" id="KAA2263469.1"/>
    </source>
</evidence>
<dbReference type="PANTHER" id="PTHR14136:SF17">
    <property type="entry name" value="BTB_POZ DOMAIN-CONTAINING PROTEIN KCTD9"/>
    <property type="match status" value="1"/>
</dbReference>
<feature type="chain" id="PRO_5039432600" evidence="1">
    <location>
        <begin position="29"/>
        <end position="284"/>
    </location>
</feature>
<dbReference type="SUPFAM" id="SSF141571">
    <property type="entry name" value="Pentapeptide repeat-like"/>
    <property type="match status" value="1"/>
</dbReference>
<organism evidence="2 3">
    <name type="scientific">Solihabitans fulvus</name>
    <dbReference type="NCBI Taxonomy" id="1892852"/>
    <lineage>
        <taxon>Bacteria</taxon>
        <taxon>Bacillati</taxon>
        <taxon>Actinomycetota</taxon>
        <taxon>Actinomycetes</taxon>
        <taxon>Pseudonocardiales</taxon>
        <taxon>Pseudonocardiaceae</taxon>
        <taxon>Solihabitans</taxon>
    </lineage>
</organism>
<protein>
    <submittedName>
        <fullName evidence="2">Pentapeptide repeat-containing protein</fullName>
    </submittedName>
</protein>
<proteinExistence type="predicted"/>
<dbReference type="OrthoDB" id="4563217at2"/>
<gene>
    <name evidence="2" type="ORF">F0L68_09900</name>
</gene>
<dbReference type="PANTHER" id="PTHR14136">
    <property type="entry name" value="BTB_POZ DOMAIN-CONTAINING PROTEIN KCTD9"/>
    <property type="match status" value="1"/>
</dbReference>
<reference evidence="2 3" key="2">
    <citation type="submission" date="2019-09" db="EMBL/GenBank/DDBJ databases">
        <authorList>
            <person name="Jin C."/>
        </authorList>
    </citation>
    <scope>NUCLEOTIDE SEQUENCE [LARGE SCALE GENOMIC DNA]</scope>
    <source>
        <strain evidence="2 3">AN110305</strain>
    </source>
</reference>
<dbReference type="Gene3D" id="2.160.20.80">
    <property type="entry name" value="E3 ubiquitin-protein ligase SopA"/>
    <property type="match status" value="2"/>
</dbReference>
<dbReference type="EMBL" id="VUOB01000016">
    <property type="protein sequence ID" value="KAA2263469.1"/>
    <property type="molecule type" value="Genomic_DNA"/>
</dbReference>
<dbReference type="InterPro" id="IPR051082">
    <property type="entry name" value="Pentapeptide-BTB/POZ_domain"/>
</dbReference>
<evidence type="ECO:0000256" key="1">
    <source>
        <dbReference type="SAM" id="SignalP"/>
    </source>
</evidence>
<evidence type="ECO:0000313" key="3">
    <source>
        <dbReference type="Proteomes" id="UP000323454"/>
    </source>
</evidence>
<name>A0A5B2XKH8_9PSEU</name>
<keyword evidence="1" id="KW-0732">Signal</keyword>
<dbReference type="Proteomes" id="UP000323454">
    <property type="component" value="Unassembled WGS sequence"/>
</dbReference>
<dbReference type="AlphaFoldDB" id="A0A5B2XKH8"/>
<dbReference type="RefSeq" id="WP_149849201.1">
    <property type="nucleotide sequence ID" value="NZ_VUOB01000016.1"/>
</dbReference>
<sequence length="284" mass="29093">MNWSAVTSAITALTAVGALVFTAQSLNATRDQVALAEQGQITDRYTKAIDQIGTQGPEHLQTRLGGVYALERLARDSPRDQPTIVEVLSAFIRGGLPQPTQGSFVAAGCPAQTSLSLDTRAALTVLGRRDHDKDQSTNTDLQSTCLGGADLRGMNLTGAVLIGADLVGAFFANANLTNAKLNNAKLDGAKLGFANLTDASLVNASLVGADLVTADLTGASLDGANLTHADLADANLSRAVLYGADLTGADLTHAKLSGANLGSVTHPGAKTDGATKDGAVGAWW</sequence>
<keyword evidence="3" id="KW-1185">Reference proteome</keyword>
<dbReference type="Pfam" id="PF00805">
    <property type="entry name" value="Pentapeptide"/>
    <property type="match status" value="2"/>
</dbReference>
<reference evidence="2 3" key="1">
    <citation type="submission" date="2019-09" db="EMBL/GenBank/DDBJ databases">
        <title>Goodfellowia gen. nov., a new genus of the Pseudonocardineae related to Actinoalloteichus, containing Goodfellowia coeruleoviolacea gen. nov., comb. nov. gen. nov., comb. nov.</title>
        <authorList>
            <person name="Labeda D."/>
        </authorList>
    </citation>
    <scope>NUCLEOTIDE SEQUENCE [LARGE SCALE GENOMIC DNA]</scope>
    <source>
        <strain evidence="2 3">AN110305</strain>
    </source>
</reference>
<feature type="signal peptide" evidence="1">
    <location>
        <begin position="1"/>
        <end position="28"/>
    </location>
</feature>